<evidence type="ECO:0000313" key="2">
    <source>
        <dbReference type="EMBL" id="GGF99905.1"/>
    </source>
</evidence>
<proteinExistence type="predicted"/>
<dbReference type="RefSeq" id="WP_188499584.1">
    <property type="nucleotide sequence ID" value="NZ_BMFP01000001.1"/>
</dbReference>
<evidence type="ECO:0008006" key="4">
    <source>
        <dbReference type="Google" id="ProtNLM"/>
    </source>
</evidence>
<name>A0ABQ1VV48_9BACT</name>
<dbReference type="Proteomes" id="UP000634043">
    <property type="component" value="Unassembled WGS sequence"/>
</dbReference>
<evidence type="ECO:0000256" key="1">
    <source>
        <dbReference type="SAM" id="Phobius"/>
    </source>
</evidence>
<gene>
    <name evidence="2" type="ORF">GCM10011323_01240</name>
</gene>
<comment type="caution">
    <text evidence="2">The sequence shown here is derived from an EMBL/GenBank/DDBJ whole genome shotgun (WGS) entry which is preliminary data.</text>
</comment>
<evidence type="ECO:0000313" key="3">
    <source>
        <dbReference type="Proteomes" id="UP000634043"/>
    </source>
</evidence>
<feature type="transmembrane region" description="Helical" evidence="1">
    <location>
        <begin position="12"/>
        <end position="33"/>
    </location>
</feature>
<organism evidence="2 3">
    <name type="scientific">Pontibacter amylolyticus</name>
    <dbReference type="NCBI Taxonomy" id="1424080"/>
    <lineage>
        <taxon>Bacteria</taxon>
        <taxon>Pseudomonadati</taxon>
        <taxon>Bacteroidota</taxon>
        <taxon>Cytophagia</taxon>
        <taxon>Cytophagales</taxon>
        <taxon>Hymenobacteraceae</taxon>
        <taxon>Pontibacter</taxon>
    </lineage>
</organism>
<keyword evidence="3" id="KW-1185">Reference proteome</keyword>
<dbReference type="EMBL" id="BMFP01000001">
    <property type="protein sequence ID" value="GGF99905.1"/>
    <property type="molecule type" value="Genomic_DNA"/>
</dbReference>
<reference evidence="3" key="1">
    <citation type="journal article" date="2019" name="Int. J. Syst. Evol. Microbiol.">
        <title>The Global Catalogue of Microorganisms (GCM) 10K type strain sequencing project: providing services to taxonomists for standard genome sequencing and annotation.</title>
        <authorList>
            <consortium name="The Broad Institute Genomics Platform"/>
            <consortium name="The Broad Institute Genome Sequencing Center for Infectious Disease"/>
            <person name="Wu L."/>
            <person name="Ma J."/>
        </authorList>
    </citation>
    <scope>NUCLEOTIDE SEQUENCE [LARGE SCALE GENOMIC DNA]</scope>
    <source>
        <strain evidence="3">CGMCC 1.12749</strain>
    </source>
</reference>
<keyword evidence="1" id="KW-0472">Membrane</keyword>
<accession>A0ABQ1VV48</accession>
<protein>
    <recommendedName>
        <fullName evidence="4">DUF748 domain-containing protein</fullName>
    </recommendedName>
</protein>
<sequence length="567" mass="63498">MEIKTLFQKWWVWLLLILALLVILIGFLTSLYFNPWLKEKLESRVKTDSNSLYTLNLHGFDASLLSGRITADSIHLVPDFEVWDQNHKAHQRDTTAVKAPRTLIDLKTNKLVLAGINFLGILRSKPLNLSKLQVKQPTILITEMRQDSTESHEPLHESVDGILKGLQIGSIEVEEATLRIREGQKAKADRIALKDFTISVKDFQLDSTAFQDEERAYYARRMALESGIAEFRLPDGTYKLHATALKANTEDGTLNIGNLKLIPLLDNAALARLQGKAVTTMRLEVPEINLSGVDYKVHSRYNNLAARHVMIKNPSLSAFMDRKNFGAKGNKPLPHDFIQELKTGLTIQKIEVQGMHIRYEELAEEATEKGMITFGNLNATISNVTNDKNRMSTKKPAVIDARAALYGKAPLAVTIRLNLLDPDGHHTLQGKVGPTDPAILNPILEPTAFISVKDGSLQESDFNIELYRNQASGNLNVRYQNFKVDLLTKDEGKRQSTGKKILSKVANQWVIESDNPKEGEALRAGAIEVVRAKRRSFFNYWKDCLVSGFRTAASVEGIGADLQDPNR</sequence>
<keyword evidence="1" id="KW-0812">Transmembrane</keyword>
<keyword evidence="1" id="KW-1133">Transmembrane helix</keyword>